<dbReference type="STRING" id="225164.V4A128"/>
<dbReference type="Pfam" id="PF03939">
    <property type="entry name" value="Ribosomal_L23eN"/>
    <property type="match status" value="1"/>
</dbReference>
<evidence type="ECO:0000256" key="4">
    <source>
        <dbReference type="ARBA" id="ARBA00022980"/>
    </source>
</evidence>
<sequence length="154" mass="17642">KTKSGKPLNARQKALNAKKAALKGVHNKRIRKVRTTPSFKRPKTMKLPRAPKYVRSLTTKRGLDKYKIVKYPLTTETAMKKIEDNNTLVFIVDRRANKYTISNAVKALYSIEVAKINTLIRPDGEKKAYVRLPSDYDGLEIASKVRPDYIFYIS</sequence>
<dbReference type="GeneID" id="20232778"/>
<dbReference type="OrthoDB" id="1267328at2759"/>
<name>V4A128_LOTGI</name>
<dbReference type="CTD" id="20232778"/>
<dbReference type="PANTHER" id="PTHR11620">
    <property type="entry name" value="60S RIBOSOMAL PROTEIN L23A"/>
    <property type="match status" value="1"/>
</dbReference>
<protein>
    <recommendedName>
        <fullName evidence="6">Large ribosomal subunit protein uL23 N-terminal domain-containing protein</fullName>
    </recommendedName>
</protein>
<dbReference type="EMBL" id="KB202954">
    <property type="protein sequence ID" value="ESO86991.1"/>
    <property type="molecule type" value="Genomic_DNA"/>
</dbReference>
<dbReference type="InterPro" id="IPR012677">
    <property type="entry name" value="Nucleotide-bd_a/b_plait_sf"/>
</dbReference>
<keyword evidence="3" id="KW-0694">RNA-binding</keyword>
<dbReference type="InterPro" id="IPR013025">
    <property type="entry name" value="Ribosomal_uL23-like"/>
</dbReference>
<dbReference type="NCBIfam" id="NF011118">
    <property type="entry name" value="PRK14548.1"/>
    <property type="match status" value="1"/>
</dbReference>
<dbReference type="HOGENOM" id="CLU_037562_0_2_1"/>
<keyword evidence="5" id="KW-0687">Ribonucleoprotein</keyword>
<feature type="domain" description="Large ribosomal subunit protein uL23 N-terminal" evidence="6">
    <location>
        <begin position="11"/>
        <end position="56"/>
    </location>
</feature>
<dbReference type="RefSeq" id="XP_009062386.1">
    <property type="nucleotide sequence ID" value="XM_009064138.1"/>
</dbReference>
<keyword evidence="4" id="KW-0689">Ribosomal protein</keyword>
<dbReference type="KEGG" id="lgi:LOTGIDRAFT_127930"/>
<dbReference type="InterPro" id="IPR012678">
    <property type="entry name" value="Ribosomal_uL23/eL15/eS24_sf"/>
</dbReference>
<dbReference type="GO" id="GO:0006412">
    <property type="term" value="P:translation"/>
    <property type="evidence" value="ECO:0007669"/>
    <property type="project" value="InterPro"/>
</dbReference>
<dbReference type="Gene3D" id="3.30.70.330">
    <property type="match status" value="1"/>
</dbReference>
<dbReference type="GO" id="GO:0005840">
    <property type="term" value="C:ribosome"/>
    <property type="evidence" value="ECO:0007669"/>
    <property type="project" value="UniProtKB-KW"/>
</dbReference>
<dbReference type="FunFam" id="3.30.70.330:FF:000035">
    <property type="entry name" value="60S ribosomal protein L23a"/>
    <property type="match status" value="1"/>
</dbReference>
<evidence type="ECO:0000313" key="7">
    <source>
        <dbReference type="EMBL" id="ESO86991.1"/>
    </source>
</evidence>
<proteinExistence type="inferred from homology"/>
<dbReference type="GO" id="GO:0019843">
    <property type="term" value="F:rRNA binding"/>
    <property type="evidence" value="ECO:0007669"/>
    <property type="project" value="UniProtKB-KW"/>
</dbReference>
<evidence type="ECO:0000256" key="3">
    <source>
        <dbReference type="ARBA" id="ARBA00022884"/>
    </source>
</evidence>
<dbReference type="GO" id="GO:1990904">
    <property type="term" value="C:ribonucleoprotein complex"/>
    <property type="evidence" value="ECO:0007669"/>
    <property type="project" value="UniProtKB-KW"/>
</dbReference>
<dbReference type="InterPro" id="IPR005633">
    <property type="entry name" value="Ribosomal_uL23_N"/>
</dbReference>
<dbReference type="Pfam" id="PF00276">
    <property type="entry name" value="Ribosomal_L23"/>
    <property type="match status" value="1"/>
</dbReference>
<organism evidence="7 8">
    <name type="scientific">Lottia gigantea</name>
    <name type="common">Giant owl limpet</name>
    <dbReference type="NCBI Taxonomy" id="225164"/>
    <lineage>
        <taxon>Eukaryota</taxon>
        <taxon>Metazoa</taxon>
        <taxon>Spiralia</taxon>
        <taxon>Lophotrochozoa</taxon>
        <taxon>Mollusca</taxon>
        <taxon>Gastropoda</taxon>
        <taxon>Patellogastropoda</taxon>
        <taxon>Lottioidea</taxon>
        <taxon>Lottiidae</taxon>
        <taxon>Lottia</taxon>
    </lineage>
</organism>
<accession>V4A128</accession>
<evidence type="ECO:0000256" key="2">
    <source>
        <dbReference type="ARBA" id="ARBA00022730"/>
    </source>
</evidence>
<dbReference type="GO" id="GO:0003735">
    <property type="term" value="F:structural constituent of ribosome"/>
    <property type="evidence" value="ECO:0007669"/>
    <property type="project" value="InterPro"/>
</dbReference>
<evidence type="ECO:0000259" key="6">
    <source>
        <dbReference type="Pfam" id="PF03939"/>
    </source>
</evidence>
<reference evidence="7 8" key="1">
    <citation type="journal article" date="2013" name="Nature">
        <title>Insights into bilaterian evolution from three spiralian genomes.</title>
        <authorList>
            <person name="Simakov O."/>
            <person name="Marletaz F."/>
            <person name="Cho S.J."/>
            <person name="Edsinger-Gonzales E."/>
            <person name="Havlak P."/>
            <person name="Hellsten U."/>
            <person name="Kuo D.H."/>
            <person name="Larsson T."/>
            <person name="Lv J."/>
            <person name="Arendt D."/>
            <person name="Savage R."/>
            <person name="Osoegawa K."/>
            <person name="de Jong P."/>
            <person name="Grimwood J."/>
            <person name="Chapman J.A."/>
            <person name="Shapiro H."/>
            <person name="Aerts A."/>
            <person name="Otillar R.P."/>
            <person name="Terry A.Y."/>
            <person name="Boore J.L."/>
            <person name="Grigoriev I.V."/>
            <person name="Lindberg D.R."/>
            <person name="Seaver E.C."/>
            <person name="Weisblat D.A."/>
            <person name="Putnam N.H."/>
            <person name="Rokhsar D.S."/>
        </authorList>
    </citation>
    <scope>NUCLEOTIDE SEQUENCE [LARGE SCALE GENOMIC DNA]</scope>
</reference>
<keyword evidence="8" id="KW-1185">Reference proteome</keyword>
<dbReference type="AlphaFoldDB" id="V4A128"/>
<keyword evidence="2" id="KW-0699">rRNA-binding</keyword>
<dbReference type="OMA" id="RLDHHKV"/>
<evidence type="ECO:0000256" key="1">
    <source>
        <dbReference type="ARBA" id="ARBA00006700"/>
    </source>
</evidence>
<evidence type="ECO:0000313" key="8">
    <source>
        <dbReference type="Proteomes" id="UP000030746"/>
    </source>
</evidence>
<dbReference type="Proteomes" id="UP000030746">
    <property type="component" value="Unassembled WGS sequence"/>
</dbReference>
<comment type="similarity">
    <text evidence="1">Belongs to the universal ribosomal protein uL23 family.</text>
</comment>
<evidence type="ECO:0000256" key="5">
    <source>
        <dbReference type="ARBA" id="ARBA00023274"/>
    </source>
</evidence>
<dbReference type="HAMAP" id="MF_01369_A">
    <property type="entry name" value="Ribosomal_uL23_A"/>
    <property type="match status" value="1"/>
</dbReference>
<dbReference type="SUPFAM" id="SSF54189">
    <property type="entry name" value="Ribosomal proteins S24e, L23 and L15e"/>
    <property type="match status" value="1"/>
</dbReference>
<feature type="non-terminal residue" evidence="7">
    <location>
        <position position="1"/>
    </location>
</feature>
<gene>
    <name evidence="7" type="ORF">LOTGIDRAFT_127930</name>
</gene>